<dbReference type="EC" id="1.2.1.39" evidence="6"/>
<dbReference type="AlphaFoldDB" id="A0A1Y5T1T6"/>
<dbReference type="Pfam" id="PF00171">
    <property type="entry name" value="Aldedh"/>
    <property type="match status" value="1"/>
</dbReference>
<dbReference type="InterPro" id="IPR029510">
    <property type="entry name" value="Ald_DH_CS_GLU"/>
</dbReference>
<evidence type="ECO:0000313" key="7">
    <source>
        <dbReference type="Proteomes" id="UP000193862"/>
    </source>
</evidence>
<gene>
    <name evidence="6" type="primary">feaB</name>
    <name evidence="6" type="ORF">AQS8620_02381</name>
</gene>
<evidence type="ECO:0000313" key="6">
    <source>
        <dbReference type="EMBL" id="SLN54051.1"/>
    </source>
</evidence>
<accession>A0A1Y5T1T6</accession>
<evidence type="ECO:0000259" key="5">
    <source>
        <dbReference type="Pfam" id="PF00171"/>
    </source>
</evidence>
<dbReference type="OrthoDB" id="7827050at2"/>
<dbReference type="Gene3D" id="3.40.605.10">
    <property type="entry name" value="Aldehyde Dehydrogenase, Chain A, domain 1"/>
    <property type="match status" value="1"/>
</dbReference>
<dbReference type="PANTHER" id="PTHR11699">
    <property type="entry name" value="ALDEHYDE DEHYDROGENASE-RELATED"/>
    <property type="match status" value="1"/>
</dbReference>
<evidence type="ECO:0000256" key="2">
    <source>
        <dbReference type="ARBA" id="ARBA00023002"/>
    </source>
</evidence>
<evidence type="ECO:0000256" key="1">
    <source>
        <dbReference type="ARBA" id="ARBA00009986"/>
    </source>
</evidence>
<name>A0A1Y5T1T6_9RHOB</name>
<dbReference type="SUPFAM" id="SSF53720">
    <property type="entry name" value="ALDH-like"/>
    <property type="match status" value="1"/>
</dbReference>
<keyword evidence="7" id="KW-1185">Reference proteome</keyword>
<protein>
    <submittedName>
        <fullName evidence="6">Phenylacetaldehyde dehydrogenase</fullName>
        <ecNumber evidence="6">1.2.1.39</ecNumber>
    </submittedName>
</protein>
<sequence>MTKAFTISDPLASVSAETRAFLGQKHKLFIGGDSVDAADGARRDVVDPATGKVIANVADASPEDVNRAVAAARKAFDGGVWAETKPLERVKLLWRIGELIDKYSEQLAELDTLDEGSPYGVVKNGYIVGAAEHFRYFSGWANKITGDTLPVSLPGDWHVYTTREPVGVVGQILPWNVPFLMIAWKLAPALAAGCTVVVKPAEDTPLSAMLFADICREAGVPEGVVNIVTGDGKIGAALVDHQDIDKIGFTGSTATGQAIVRAASGNLKRVSLELGGKSPVFVFPDADIDGLIPQVAEAVYLNSGQACSAGSRLYIHEDVYDRVIEGVAAYSEGLKLGHGLDPATNMGPIISQKQYERVNGLLETGVKQGASMVAGGDAGMEGYFVRPTLLRDVTPEMTVYKEEIFGPVISAMKLNTRNIDELAREGNNTEYGLAASIWTKDLSLAHKLAAKVRAGTIWLNAHNMIDPSMGWGGFKQSGWGREMGRSAMDIYTEQKTVAMKIG</sequence>
<dbReference type="GO" id="GO:0008957">
    <property type="term" value="F:phenylacetaldehyde dehydrogenase (NAD+) activity"/>
    <property type="evidence" value="ECO:0007669"/>
    <property type="project" value="UniProtKB-EC"/>
</dbReference>
<dbReference type="InterPro" id="IPR016163">
    <property type="entry name" value="Ald_DH_C"/>
</dbReference>
<evidence type="ECO:0000256" key="3">
    <source>
        <dbReference type="PROSITE-ProRule" id="PRU10007"/>
    </source>
</evidence>
<organism evidence="6 7">
    <name type="scientific">Aquimixticola soesokkakensis</name>
    <dbReference type="NCBI Taxonomy" id="1519096"/>
    <lineage>
        <taxon>Bacteria</taxon>
        <taxon>Pseudomonadati</taxon>
        <taxon>Pseudomonadota</taxon>
        <taxon>Alphaproteobacteria</taxon>
        <taxon>Rhodobacterales</taxon>
        <taxon>Paracoccaceae</taxon>
        <taxon>Aquimixticola</taxon>
    </lineage>
</organism>
<feature type="active site" evidence="3">
    <location>
        <position position="273"/>
    </location>
</feature>
<dbReference type="FunFam" id="3.40.309.10:FF:000012">
    <property type="entry name" value="Betaine aldehyde dehydrogenase"/>
    <property type="match status" value="1"/>
</dbReference>
<dbReference type="InterPro" id="IPR016162">
    <property type="entry name" value="Ald_DH_N"/>
</dbReference>
<dbReference type="PROSITE" id="PS00070">
    <property type="entry name" value="ALDEHYDE_DEHYDR_CYS"/>
    <property type="match status" value="1"/>
</dbReference>
<dbReference type="Proteomes" id="UP000193862">
    <property type="component" value="Unassembled WGS sequence"/>
</dbReference>
<dbReference type="Gene3D" id="3.40.309.10">
    <property type="entry name" value="Aldehyde Dehydrogenase, Chain A, domain 2"/>
    <property type="match status" value="1"/>
</dbReference>
<keyword evidence="2 4" id="KW-0560">Oxidoreductase</keyword>
<dbReference type="InterPro" id="IPR016161">
    <property type="entry name" value="Ald_DH/histidinol_DH"/>
</dbReference>
<dbReference type="InterPro" id="IPR016160">
    <property type="entry name" value="Ald_DH_CS_CYS"/>
</dbReference>
<comment type="similarity">
    <text evidence="1 4">Belongs to the aldehyde dehydrogenase family.</text>
</comment>
<dbReference type="PROSITE" id="PS00687">
    <property type="entry name" value="ALDEHYDE_DEHYDR_GLU"/>
    <property type="match status" value="1"/>
</dbReference>
<dbReference type="EMBL" id="FWFS01000008">
    <property type="protein sequence ID" value="SLN54051.1"/>
    <property type="molecule type" value="Genomic_DNA"/>
</dbReference>
<proteinExistence type="inferred from homology"/>
<reference evidence="6 7" key="1">
    <citation type="submission" date="2017-03" db="EMBL/GenBank/DDBJ databases">
        <authorList>
            <person name="Afonso C.L."/>
            <person name="Miller P.J."/>
            <person name="Scott M.A."/>
            <person name="Spackman E."/>
            <person name="Goraichik I."/>
            <person name="Dimitrov K.M."/>
            <person name="Suarez D.L."/>
            <person name="Swayne D.E."/>
        </authorList>
    </citation>
    <scope>NUCLEOTIDE SEQUENCE [LARGE SCALE GENOMIC DNA]</scope>
    <source>
        <strain evidence="6 7">CECT 8620</strain>
    </source>
</reference>
<feature type="domain" description="Aldehyde dehydrogenase" evidence="5">
    <location>
        <begin position="41"/>
        <end position="497"/>
    </location>
</feature>
<dbReference type="RefSeq" id="WP_085837088.1">
    <property type="nucleotide sequence ID" value="NZ_FWFS01000008.1"/>
</dbReference>
<dbReference type="InterPro" id="IPR015590">
    <property type="entry name" value="Aldehyde_DH_dom"/>
</dbReference>
<dbReference type="FunFam" id="3.40.605.10:FF:000007">
    <property type="entry name" value="NAD/NADP-dependent betaine aldehyde dehydrogenase"/>
    <property type="match status" value="1"/>
</dbReference>
<evidence type="ECO:0000256" key="4">
    <source>
        <dbReference type="RuleBase" id="RU003345"/>
    </source>
</evidence>